<dbReference type="NCBIfam" id="TIGR03534">
    <property type="entry name" value="RF_mod_PrmC"/>
    <property type="match status" value="1"/>
</dbReference>
<dbReference type="InterPro" id="IPR019874">
    <property type="entry name" value="RF_methyltr_PrmC"/>
</dbReference>
<evidence type="ECO:0000313" key="9">
    <source>
        <dbReference type="Proteomes" id="UP000435357"/>
    </source>
</evidence>
<dbReference type="PANTHER" id="PTHR18895:SF74">
    <property type="entry name" value="MTRF1L RELEASE FACTOR GLUTAMINE METHYLTRANSFERASE"/>
    <property type="match status" value="1"/>
</dbReference>
<dbReference type="InterPro" id="IPR040758">
    <property type="entry name" value="PrmC_N"/>
</dbReference>
<dbReference type="AlphaFoldDB" id="A0A6N6M5C6"/>
<dbReference type="InterPro" id="IPR029063">
    <property type="entry name" value="SAM-dependent_MTases_sf"/>
</dbReference>
<evidence type="ECO:0000259" key="6">
    <source>
        <dbReference type="Pfam" id="PF05175"/>
    </source>
</evidence>
<evidence type="ECO:0000259" key="7">
    <source>
        <dbReference type="Pfam" id="PF17827"/>
    </source>
</evidence>
<dbReference type="Gene3D" id="1.10.8.10">
    <property type="entry name" value="DNA helicase RuvA subunit, C-terminal domain"/>
    <property type="match status" value="1"/>
</dbReference>
<name>A0A6N6M5C6_9FLAO</name>
<keyword evidence="9" id="KW-1185">Reference proteome</keyword>
<dbReference type="InterPro" id="IPR004556">
    <property type="entry name" value="HemK-like"/>
</dbReference>
<evidence type="ECO:0000256" key="1">
    <source>
        <dbReference type="ARBA" id="ARBA00012771"/>
    </source>
</evidence>
<dbReference type="GO" id="GO:0003676">
    <property type="term" value="F:nucleic acid binding"/>
    <property type="evidence" value="ECO:0007669"/>
    <property type="project" value="InterPro"/>
</dbReference>
<accession>A0A6N6M5C6</accession>
<dbReference type="InterPro" id="IPR007848">
    <property type="entry name" value="Small_mtfrase_dom"/>
</dbReference>
<comment type="catalytic activity">
    <reaction evidence="5">
        <text>L-glutaminyl-[peptide chain release factor] + S-adenosyl-L-methionine = N(5)-methyl-L-glutaminyl-[peptide chain release factor] + S-adenosyl-L-homocysteine + H(+)</text>
        <dbReference type="Rhea" id="RHEA:42896"/>
        <dbReference type="Rhea" id="RHEA-COMP:10271"/>
        <dbReference type="Rhea" id="RHEA-COMP:10272"/>
        <dbReference type="ChEBI" id="CHEBI:15378"/>
        <dbReference type="ChEBI" id="CHEBI:30011"/>
        <dbReference type="ChEBI" id="CHEBI:57856"/>
        <dbReference type="ChEBI" id="CHEBI:59789"/>
        <dbReference type="ChEBI" id="CHEBI:61891"/>
        <dbReference type="EC" id="2.1.1.297"/>
    </reaction>
</comment>
<dbReference type="RefSeq" id="WP_151169993.1">
    <property type="nucleotide sequence ID" value="NZ_WACR01000013.1"/>
</dbReference>
<dbReference type="EC" id="2.1.1.297" evidence="1"/>
<keyword evidence="2 8" id="KW-0489">Methyltransferase</keyword>
<dbReference type="PANTHER" id="PTHR18895">
    <property type="entry name" value="HEMK METHYLTRANSFERASE"/>
    <property type="match status" value="1"/>
</dbReference>
<proteinExistence type="predicted"/>
<sequence length="316" mass="35923">MYCSSMFIGYSDFHFNGSNVSISHNFAVVEIPENTIKAVSEYLHRKLSAQFTSGEIDFITKEAMRKFLGMAPHEMRLNLSQRLSESELLKFIYLVKDLKKDIPLQYILGEAHFYDLDFEVDENVLIPRPETEELVHLILNRFGQSHHSLLDVGTGSGCIAVSVKVNRPEWNVAAIDKSVGAVEVAKRNAGRLNAVIDFEVTGIEDYGSDREFDIVVSNPPYIDTNERESIDKNVVDHEPHLALFAPENKPLYFYELIADKAKKLLRKGGSLFFETHYQYGDEVVKMLEKKGYEKVELIEDLSGNPRIVAAEYHQNG</sequence>
<dbReference type="InterPro" id="IPR050320">
    <property type="entry name" value="N5-glutamine_MTase"/>
</dbReference>
<evidence type="ECO:0000256" key="2">
    <source>
        <dbReference type="ARBA" id="ARBA00022603"/>
    </source>
</evidence>
<dbReference type="Pfam" id="PF05175">
    <property type="entry name" value="MTS"/>
    <property type="match status" value="1"/>
</dbReference>
<dbReference type="NCBIfam" id="TIGR00536">
    <property type="entry name" value="hemK_fam"/>
    <property type="match status" value="1"/>
</dbReference>
<evidence type="ECO:0000256" key="3">
    <source>
        <dbReference type="ARBA" id="ARBA00022679"/>
    </source>
</evidence>
<dbReference type="CDD" id="cd02440">
    <property type="entry name" value="AdoMet_MTases"/>
    <property type="match status" value="1"/>
</dbReference>
<evidence type="ECO:0000313" key="8">
    <source>
        <dbReference type="EMBL" id="KAB1061995.1"/>
    </source>
</evidence>
<dbReference type="EMBL" id="WACR01000013">
    <property type="protein sequence ID" value="KAB1061995.1"/>
    <property type="molecule type" value="Genomic_DNA"/>
</dbReference>
<evidence type="ECO:0000256" key="4">
    <source>
        <dbReference type="ARBA" id="ARBA00022691"/>
    </source>
</evidence>
<protein>
    <recommendedName>
        <fullName evidence="1">peptide chain release factor N(5)-glutamine methyltransferase</fullName>
        <ecNumber evidence="1">2.1.1.297</ecNumber>
    </recommendedName>
</protein>
<organism evidence="8 9">
    <name type="scientific">Salibacter halophilus</name>
    <dbReference type="NCBI Taxonomy" id="1803916"/>
    <lineage>
        <taxon>Bacteria</taxon>
        <taxon>Pseudomonadati</taxon>
        <taxon>Bacteroidota</taxon>
        <taxon>Flavobacteriia</taxon>
        <taxon>Flavobacteriales</taxon>
        <taxon>Salibacteraceae</taxon>
        <taxon>Salibacter</taxon>
    </lineage>
</organism>
<keyword evidence="3 8" id="KW-0808">Transferase</keyword>
<dbReference type="Pfam" id="PF17827">
    <property type="entry name" value="PrmC_N"/>
    <property type="match status" value="1"/>
</dbReference>
<dbReference type="GO" id="GO:0032259">
    <property type="term" value="P:methylation"/>
    <property type="evidence" value="ECO:0007669"/>
    <property type="project" value="UniProtKB-KW"/>
</dbReference>
<keyword evidence="4" id="KW-0949">S-adenosyl-L-methionine</keyword>
<dbReference type="Proteomes" id="UP000435357">
    <property type="component" value="Unassembled WGS sequence"/>
</dbReference>
<dbReference type="Gene3D" id="3.40.50.150">
    <property type="entry name" value="Vaccinia Virus protein VP39"/>
    <property type="match status" value="1"/>
</dbReference>
<comment type="caution">
    <text evidence="8">The sequence shown here is derived from an EMBL/GenBank/DDBJ whole genome shotgun (WGS) entry which is preliminary data.</text>
</comment>
<dbReference type="SUPFAM" id="SSF53335">
    <property type="entry name" value="S-adenosyl-L-methionine-dependent methyltransferases"/>
    <property type="match status" value="1"/>
</dbReference>
<reference evidence="8 9" key="1">
    <citation type="submission" date="2019-09" db="EMBL/GenBank/DDBJ databases">
        <title>Genomes of Cryomorphaceae.</title>
        <authorList>
            <person name="Bowman J.P."/>
        </authorList>
    </citation>
    <scope>NUCLEOTIDE SEQUENCE [LARGE SCALE GENOMIC DNA]</scope>
    <source>
        <strain evidence="8 9">KCTC 52047</strain>
    </source>
</reference>
<evidence type="ECO:0000256" key="5">
    <source>
        <dbReference type="ARBA" id="ARBA00048391"/>
    </source>
</evidence>
<dbReference type="PROSITE" id="PS00092">
    <property type="entry name" value="N6_MTASE"/>
    <property type="match status" value="1"/>
</dbReference>
<feature type="domain" description="Methyltransferase small" evidence="6">
    <location>
        <begin position="137"/>
        <end position="229"/>
    </location>
</feature>
<feature type="domain" description="Release factor glutamine methyltransferase N-terminal" evidence="7">
    <location>
        <begin position="64"/>
        <end position="109"/>
    </location>
</feature>
<gene>
    <name evidence="8" type="primary">prmC</name>
    <name evidence="8" type="ORF">F3059_13035</name>
</gene>
<dbReference type="GO" id="GO:0102559">
    <property type="term" value="F:peptide chain release factor N(5)-glutamine methyltransferase activity"/>
    <property type="evidence" value="ECO:0007669"/>
    <property type="project" value="UniProtKB-EC"/>
</dbReference>
<dbReference type="InterPro" id="IPR002052">
    <property type="entry name" value="DNA_methylase_N6_adenine_CS"/>
</dbReference>
<dbReference type="OrthoDB" id="9800643at2"/>